<dbReference type="InterPro" id="IPR025662">
    <property type="entry name" value="Sigma_54_int_dom_ATP-bd_1"/>
</dbReference>
<feature type="domain" description="AAA+ ATPase" evidence="1">
    <location>
        <begin position="63"/>
        <end position="221"/>
    </location>
</feature>
<evidence type="ECO:0000313" key="3">
    <source>
        <dbReference type="Proteomes" id="UP000054935"/>
    </source>
</evidence>
<evidence type="ECO:0000313" key="2">
    <source>
        <dbReference type="EMBL" id="CUH74647.1"/>
    </source>
</evidence>
<organism evidence="2 3">
    <name type="scientific">Tropicibacter naphthalenivorans</name>
    <dbReference type="NCBI Taxonomy" id="441103"/>
    <lineage>
        <taxon>Bacteria</taxon>
        <taxon>Pseudomonadati</taxon>
        <taxon>Pseudomonadota</taxon>
        <taxon>Alphaproteobacteria</taxon>
        <taxon>Rhodobacterales</taxon>
        <taxon>Roseobacteraceae</taxon>
        <taxon>Tropicibacter</taxon>
    </lineage>
</organism>
<dbReference type="InterPro" id="IPR027417">
    <property type="entry name" value="P-loop_NTPase"/>
</dbReference>
<dbReference type="Proteomes" id="UP000054935">
    <property type="component" value="Unassembled WGS sequence"/>
</dbReference>
<dbReference type="SMART" id="SM00382">
    <property type="entry name" value="AAA"/>
    <property type="match status" value="1"/>
</dbReference>
<dbReference type="Gene3D" id="3.40.50.300">
    <property type="entry name" value="P-loop containing nucleotide triphosphate hydrolases"/>
    <property type="match status" value="1"/>
</dbReference>
<accession>A0A0P1GKE7</accession>
<sequence length="325" mass="35743">MMEIIDPILTPESTADEKALWLANRYIRLPRDAALNMRIADLFQHGPDGEMTADPLLDTLTGETHGLMVVGESGSGKSALLRRSLRMMPELQIAGPKREGNTLYVTVPPESTLRALATQIAVATGYPNIASRVKAYEAWGIARHRMRECGIRLLIIDEAHHLLRKGSGRDVEGAIQTLKSLLQGEYPVACIIAGVGKLPEAIKTDPETDRRFPQFQLPRLHDDSLDAQKFASGIAACATGVGLVLPENLDLAARILFAEGGSLGRSVRLAKTIMIGVLKEGRREIRLEDAHRAFSKQYGLLPRTPFEAIEWDALRTDLLEGGWVR</sequence>
<evidence type="ECO:0000259" key="1">
    <source>
        <dbReference type="SMART" id="SM00382"/>
    </source>
</evidence>
<name>A0A0P1GKE7_9RHOB</name>
<gene>
    <name evidence="2" type="ORF">TRN7648_00003</name>
</gene>
<dbReference type="EMBL" id="CYSE01000001">
    <property type="protein sequence ID" value="CUH74647.1"/>
    <property type="molecule type" value="Genomic_DNA"/>
</dbReference>
<dbReference type="AlphaFoldDB" id="A0A0P1GKE7"/>
<dbReference type="InterPro" id="IPR003593">
    <property type="entry name" value="AAA+_ATPase"/>
</dbReference>
<reference evidence="2 3" key="1">
    <citation type="submission" date="2015-09" db="EMBL/GenBank/DDBJ databases">
        <authorList>
            <consortium name="Swine Surveillance"/>
        </authorList>
    </citation>
    <scope>NUCLEOTIDE SEQUENCE [LARGE SCALE GENOMIC DNA]</scope>
    <source>
        <strain evidence="2 3">CECT 7648</strain>
    </source>
</reference>
<dbReference type="STRING" id="441103.TRN7648_00003"/>
<protein>
    <submittedName>
        <fullName evidence="2">Bacterial TniB protein</fullName>
    </submittedName>
</protein>
<dbReference type="SUPFAM" id="SSF52540">
    <property type="entry name" value="P-loop containing nucleoside triphosphate hydrolases"/>
    <property type="match status" value="2"/>
</dbReference>
<keyword evidence="3" id="KW-1185">Reference proteome</keyword>
<proteinExistence type="predicted"/>
<dbReference type="RefSeq" id="WP_058245600.1">
    <property type="nucleotide sequence ID" value="NZ_CYSE01000001.1"/>
</dbReference>
<dbReference type="Pfam" id="PF05621">
    <property type="entry name" value="TniB"/>
    <property type="match status" value="1"/>
</dbReference>
<dbReference type="OrthoDB" id="5288220at2"/>
<dbReference type="PROSITE" id="PS00675">
    <property type="entry name" value="SIGMA54_INTERACT_1"/>
    <property type="match status" value="1"/>
</dbReference>
<dbReference type="InterPro" id="IPR008868">
    <property type="entry name" value="TniB"/>
</dbReference>